<reference evidence="2" key="1">
    <citation type="submission" date="2022-09" db="EMBL/GenBank/DDBJ databases">
        <title>Intensive care unit water sources are persistently colonized with multi-drug resistant bacteria and are the site of extensive horizontal gene transfer of antibiotic resistance genes.</title>
        <authorList>
            <person name="Diorio-Toth L."/>
        </authorList>
    </citation>
    <scope>NUCLEOTIDE SEQUENCE</scope>
    <source>
        <strain evidence="2">GD03885</strain>
    </source>
</reference>
<evidence type="ECO:0000313" key="3">
    <source>
        <dbReference type="Proteomes" id="UP001160116"/>
    </source>
</evidence>
<gene>
    <name evidence="2" type="ORF">N5C97_08950</name>
</gene>
<dbReference type="InterPro" id="IPR022225">
    <property type="entry name" value="Phage_tail_fibre_N"/>
</dbReference>
<evidence type="ECO:0000259" key="1">
    <source>
        <dbReference type="Pfam" id="PF12571"/>
    </source>
</evidence>
<feature type="domain" description="Phage tail fibre protein N-terminal" evidence="1">
    <location>
        <begin position="1"/>
        <end position="106"/>
    </location>
</feature>
<organism evidence="2 3">
    <name type="scientific">Acinetobacter johnsonii</name>
    <dbReference type="NCBI Taxonomy" id="40214"/>
    <lineage>
        <taxon>Bacteria</taxon>
        <taxon>Pseudomonadati</taxon>
        <taxon>Pseudomonadota</taxon>
        <taxon>Gammaproteobacteria</taxon>
        <taxon>Moraxellales</taxon>
        <taxon>Moraxellaceae</taxon>
        <taxon>Acinetobacter</taxon>
    </lineage>
</organism>
<proteinExistence type="predicted"/>
<dbReference type="RefSeq" id="WP_279679045.1">
    <property type="nucleotide sequence ID" value="NZ_JAOCCL010000018.1"/>
</dbReference>
<sequence length="296" mass="32762">MSEPIKLKITRAGLGACFDARVNGIDLKLKTMKFSSEGFESVSNDERTSLPNVVYESMVASGGIEMGSNTLRIFSVIDAPVELIVRSLAIYTEDGVLFAIASVPQGHLFRFFPQVSFVLSLGMTLSTGFLENIQIVTDENSALAMALISQHESSANPHPQYQNQLNDHQDQIDDIVLYVDGIHNRVGALETLTNGLVDQLNQLQTQVGVFPRIIMAGVVGHNSGDGWYDIMRPQGKTYDFTDPKYAIVTSHEARSLDARIVRRHVDKFSLYINVSDYYSGGDNTRRVNYVVIQIAP</sequence>
<dbReference type="EMBL" id="JAOCCL010000018">
    <property type="protein sequence ID" value="MDH0826628.1"/>
    <property type="molecule type" value="Genomic_DNA"/>
</dbReference>
<dbReference type="AlphaFoldDB" id="A0AA42SEG3"/>
<comment type="caution">
    <text evidence="2">The sequence shown here is derived from an EMBL/GenBank/DDBJ whole genome shotgun (WGS) entry which is preliminary data.</text>
</comment>
<dbReference type="Proteomes" id="UP001160116">
    <property type="component" value="Unassembled WGS sequence"/>
</dbReference>
<name>A0AA42SEG3_ACIJO</name>
<evidence type="ECO:0000313" key="2">
    <source>
        <dbReference type="EMBL" id="MDH0826628.1"/>
    </source>
</evidence>
<dbReference type="Pfam" id="PF12571">
    <property type="entry name" value="Phage_tail_fib"/>
    <property type="match status" value="1"/>
</dbReference>
<accession>A0AA42SEG3</accession>
<protein>
    <submittedName>
        <fullName evidence="2">Phage tail protein</fullName>
    </submittedName>
</protein>